<dbReference type="InterPro" id="IPR003018">
    <property type="entry name" value="GAF"/>
</dbReference>
<evidence type="ECO:0000256" key="3">
    <source>
        <dbReference type="ARBA" id="ARBA00022741"/>
    </source>
</evidence>
<proteinExistence type="evidence at transcript level"/>
<dbReference type="PROSITE" id="PS00108">
    <property type="entry name" value="PROTEIN_KINASE_ST"/>
    <property type="match status" value="1"/>
</dbReference>
<dbReference type="Pfam" id="PF07714">
    <property type="entry name" value="PK_Tyr_Ser-Thr"/>
    <property type="match status" value="1"/>
</dbReference>
<evidence type="ECO:0000256" key="4">
    <source>
        <dbReference type="ARBA" id="ARBA00022777"/>
    </source>
</evidence>
<feature type="binding site" evidence="6">
    <location>
        <position position="854"/>
    </location>
    <ligand>
        <name>ATP</name>
        <dbReference type="ChEBI" id="CHEBI:30616"/>
    </ligand>
</feature>
<feature type="domain" description="Protein kinase" evidence="7">
    <location>
        <begin position="826"/>
        <end position="1082"/>
    </location>
</feature>
<dbReference type="InterPro" id="IPR017441">
    <property type="entry name" value="Protein_kinase_ATP_BS"/>
</dbReference>
<dbReference type="AlphaFoldDB" id="A0A2L2BM78"/>
<dbReference type="Pfam" id="PF01590">
    <property type="entry name" value="GAF"/>
    <property type="match status" value="4"/>
</dbReference>
<dbReference type="EMBL" id="KY820694">
    <property type="protein sequence ID" value="AVG22657.1"/>
    <property type="molecule type" value="mRNA"/>
</dbReference>
<reference evidence="9 10" key="2">
    <citation type="submission" date="2018-03" db="EMBL/GenBank/DDBJ databases">
        <authorList>
            <person name="Fogelqvist J."/>
        </authorList>
    </citation>
    <scope>NUCLEOTIDE SEQUENCE [LARGE SCALE GENOMIC DNA]</scope>
</reference>
<evidence type="ECO:0000256" key="2">
    <source>
        <dbReference type="ARBA" id="ARBA00022679"/>
    </source>
</evidence>
<dbReference type="SUPFAM" id="SSF55781">
    <property type="entry name" value="GAF domain-like"/>
    <property type="match status" value="4"/>
</dbReference>
<dbReference type="InterPro" id="IPR008271">
    <property type="entry name" value="Ser/Thr_kinase_AS"/>
</dbReference>
<dbReference type="SMART" id="SM00220">
    <property type="entry name" value="S_TKc"/>
    <property type="match status" value="1"/>
</dbReference>
<dbReference type="PANTHER" id="PTHR44329:SF298">
    <property type="entry name" value="MIXED LINEAGE KINASE DOMAIN-LIKE PROTEIN"/>
    <property type="match status" value="1"/>
</dbReference>
<keyword evidence="9" id="KW-0496">Mitochondrion</keyword>
<dbReference type="Gene3D" id="1.10.510.10">
    <property type="entry name" value="Transferase(Phosphotransferase) domain 1"/>
    <property type="match status" value="1"/>
</dbReference>
<keyword evidence="5 6" id="KW-0067">ATP-binding</keyword>
<keyword evidence="3 6" id="KW-0547">Nucleotide-binding</keyword>
<dbReference type="PROSITE" id="PS00107">
    <property type="entry name" value="PROTEIN_KINASE_ATP"/>
    <property type="match status" value="1"/>
</dbReference>
<keyword evidence="1" id="KW-0723">Serine/threonine-protein kinase</keyword>
<dbReference type="EMBL" id="OVEO01000006">
    <property type="protein sequence ID" value="SPQ96952.1"/>
    <property type="molecule type" value="Genomic_DNA"/>
</dbReference>
<dbReference type="SUPFAM" id="SSF56112">
    <property type="entry name" value="Protein kinase-like (PK-like)"/>
    <property type="match status" value="1"/>
</dbReference>
<protein>
    <submittedName>
        <fullName evidence="8">MAPKKK9</fullName>
        <ecNumber evidence="8">2.7.11.24</ecNumber>
    </submittedName>
</protein>
<dbReference type="Proteomes" id="UP000290189">
    <property type="component" value="Unassembled WGS sequence"/>
</dbReference>
<reference evidence="8" key="1">
    <citation type="submission" date="2017-03" db="EMBL/GenBank/DDBJ databases">
        <title>Genome-wide identification of MAPK, MAPKK, and MAPKKK gene families and transcriptional profiling analysis during development in Plasmodiophora brassicae.</title>
        <authorList>
            <person name="Chen T."/>
        </authorList>
    </citation>
    <scope>NUCLEOTIDE SEQUENCE</scope>
    <source>
        <strain evidence="8">ZJ-1</strain>
    </source>
</reference>
<dbReference type="FunFam" id="3.30.200.20:FF:000180">
    <property type="entry name" value="serine/threonine-protein kinase STY46-like"/>
    <property type="match status" value="1"/>
</dbReference>
<evidence type="ECO:0000313" key="8">
    <source>
        <dbReference type="EMBL" id="AVG22657.1"/>
    </source>
</evidence>
<evidence type="ECO:0000259" key="7">
    <source>
        <dbReference type="PROSITE" id="PS50011"/>
    </source>
</evidence>
<evidence type="ECO:0000313" key="10">
    <source>
        <dbReference type="Proteomes" id="UP000290189"/>
    </source>
</evidence>
<geneLocation type="mitochondrion" evidence="9"/>
<gene>
    <name evidence="9" type="ORF">PLBR_LOCUS4167</name>
</gene>
<dbReference type="GO" id="GO:0004707">
    <property type="term" value="F:MAP kinase activity"/>
    <property type="evidence" value="ECO:0007669"/>
    <property type="project" value="UniProtKB-EC"/>
</dbReference>
<keyword evidence="2 8" id="KW-0808">Transferase</keyword>
<dbReference type="InterPro" id="IPR011009">
    <property type="entry name" value="Kinase-like_dom_sf"/>
</dbReference>
<dbReference type="Gene3D" id="3.30.450.40">
    <property type="match status" value="4"/>
</dbReference>
<dbReference type="PRINTS" id="PR00109">
    <property type="entry name" value="TYRKINASE"/>
</dbReference>
<dbReference type="GO" id="GO:0005524">
    <property type="term" value="F:ATP binding"/>
    <property type="evidence" value="ECO:0007669"/>
    <property type="project" value="UniProtKB-UniRule"/>
</dbReference>
<evidence type="ECO:0000313" key="9">
    <source>
        <dbReference type="EMBL" id="SPQ96952.1"/>
    </source>
</evidence>
<dbReference type="CDD" id="cd13999">
    <property type="entry name" value="STKc_MAP3K-like"/>
    <property type="match status" value="1"/>
</dbReference>
<evidence type="ECO:0000256" key="5">
    <source>
        <dbReference type="ARBA" id="ARBA00022840"/>
    </source>
</evidence>
<dbReference type="EC" id="2.7.11.24" evidence="8"/>
<accession>A0A2L2BM78</accession>
<keyword evidence="4" id="KW-0418">Kinase</keyword>
<evidence type="ECO:0000256" key="1">
    <source>
        <dbReference type="ARBA" id="ARBA00022527"/>
    </source>
</evidence>
<sequence length="1094" mass="121850">MLSRFKSLATVVVRPTPTVDGLPAANGLLTTSQKAIAVDNTIDSLFAEQCAPIERPGAPVTEDQIGSVVVLRRLLGACRRVSQSVGSDLDSIRRTLTLECVALLNCQHCRVFVRAESGAVADDVRAGAHEGIVGHVLNTGQTMQFSKGEIERNGMYVSGVDSCPDQRNPKSALYVPLCCTLRGKLVVVGVIQAQNKAEANGFTGDDVVAISVLADTCAEMIQSGRQLNTTTQLMMTGMEAHARSEAMLQVARALSNETTITGIVSLITHKVQQLLAVERCTLFLVDPMAAHDLVIWKEGSTGIQLSFADWVRGVTPAPDLPFTSNSREIRMPMEKAGIAGHVVRTGEKLCIRDLYADARFNPEWDRQTGFTSRNMLCMPLRTFKGEIVGVIEAINKDARKESFNEGDEDLLETFAAHAAIAIGNYRLLDGMKRNLAQSDAILEVTNALSKELKLGSLVEIIVRKVQNLLNVERCTVFICDRAKDDLFTTSSMSFGDGLALPIPNDTEDIIRIPMSAGIAGHVATTGETLVIPDAYADKRFNNKMDLETGFRTRNILCMAIQDHKSEIVGVIQVINKRQGQSFLPDDIKQLQAFTAQAAVAISNCRLFQETERALNHALRQVRNLKFMLSVTKNLSSELQTSNLMTQMQTQLNDLLKADHCFFFVVETDKALFYRLDNGAESERYTLDRGIAGHVARTGKPAKIQSRAHEDDRFDCEVDSNGRTCESMLCMPIMAQGESNQTQVIGLISVQDETDRGGFGKEEETLLKVFCAQASVALVNSKKFMRVIEDASSKQEDFSANEYLTQDRGMQLGSHEIDRFAYTVDEIHLNRCIGKGSYGEVWLARARNEVVAVKKIFTRNLKGEQIDAFCSEASLMCQLKHPNVIEFKGAITQPPDLCIVTEYCSRGSLADLLMDRSYTMTNRTEWQFIRDIAQGMHYLHTSNPVILHRDLKTDNLLVDRNWVVKVADFGLTRFLDEKKQMTQVGTPIWMSPEVCMGDKYTEKADVYAFGIIMWEIMTRQEPYHDKETMQIVLEVVNNGLRPYVSDRLKARPLYSLMTDCWHQQPERRPNFKAILERLDSPDIVAAMANDIPVQY</sequence>
<dbReference type="InterPro" id="IPR029016">
    <property type="entry name" value="GAF-like_dom_sf"/>
</dbReference>
<dbReference type="SMART" id="SM00065">
    <property type="entry name" value="GAF"/>
    <property type="match status" value="4"/>
</dbReference>
<dbReference type="InterPro" id="IPR000719">
    <property type="entry name" value="Prot_kinase_dom"/>
</dbReference>
<dbReference type="InterPro" id="IPR001245">
    <property type="entry name" value="Ser-Thr/Tyr_kinase_cat_dom"/>
</dbReference>
<evidence type="ECO:0000256" key="6">
    <source>
        <dbReference type="PROSITE-ProRule" id="PRU10141"/>
    </source>
</evidence>
<dbReference type="PROSITE" id="PS50011">
    <property type="entry name" value="PROTEIN_KINASE_DOM"/>
    <property type="match status" value="1"/>
</dbReference>
<dbReference type="PANTHER" id="PTHR44329">
    <property type="entry name" value="SERINE/THREONINE-PROTEIN KINASE TNNI3K-RELATED"/>
    <property type="match status" value="1"/>
</dbReference>
<dbReference type="InterPro" id="IPR051681">
    <property type="entry name" value="Ser/Thr_Kinases-Pseudokinases"/>
</dbReference>
<name>A0A2L2BM78_PLABS</name>
<organism evidence="8">
    <name type="scientific">Plasmodiophora brassicae</name>
    <name type="common">Clubroot disease agent</name>
    <dbReference type="NCBI Taxonomy" id="37360"/>
    <lineage>
        <taxon>Eukaryota</taxon>
        <taxon>Sar</taxon>
        <taxon>Rhizaria</taxon>
        <taxon>Endomyxa</taxon>
        <taxon>Phytomyxea</taxon>
        <taxon>Plasmodiophorida</taxon>
        <taxon>Plasmodiophoridae</taxon>
        <taxon>Plasmodiophora</taxon>
    </lineage>
</organism>